<dbReference type="EMBL" id="JADGJD010001948">
    <property type="protein sequence ID" value="KAJ3036326.1"/>
    <property type="molecule type" value="Genomic_DNA"/>
</dbReference>
<dbReference type="AlphaFoldDB" id="A0AAD5S2V5"/>
<reference evidence="1" key="1">
    <citation type="submission" date="2020-05" db="EMBL/GenBank/DDBJ databases">
        <title>Phylogenomic resolution of chytrid fungi.</title>
        <authorList>
            <person name="Stajich J.E."/>
            <person name="Amses K."/>
            <person name="Simmons R."/>
            <person name="Seto K."/>
            <person name="Myers J."/>
            <person name="Bonds A."/>
            <person name="Quandt C.A."/>
            <person name="Barry K."/>
            <person name="Liu P."/>
            <person name="Grigoriev I."/>
            <person name="Longcore J.E."/>
            <person name="James T.Y."/>
        </authorList>
    </citation>
    <scope>NUCLEOTIDE SEQUENCE</scope>
    <source>
        <strain evidence="1">JEL0318</strain>
    </source>
</reference>
<dbReference type="Proteomes" id="UP001212841">
    <property type="component" value="Unassembled WGS sequence"/>
</dbReference>
<proteinExistence type="predicted"/>
<evidence type="ECO:0000313" key="2">
    <source>
        <dbReference type="Proteomes" id="UP001212841"/>
    </source>
</evidence>
<organism evidence="1 2">
    <name type="scientific">Rhizophlyctis rosea</name>
    <dbReference type="NCBI Taxonomy" id="64517"/>
    <lineage>
        <taxon>Eukaryota</taxon>
        <taxon>Fungi</taxon>
        <taxon>Fungi incertae sedis</taxon>
        <taxon>Chytridiomycota</taxon>
        <taxon>Chytridiomycota incertae sedis</taxon>
        <taxon>Chytridiomycetes</taxon>
        <taxon>Rhizophlyctidales</taxon>
        <taxon>Rhizophlyctidaceae</taxon>
        <taxon>Rhizophlyctis</taxon>
    </lineage>
</organism>
<keyword evidence="2" id="KW-1185">Reference proteome</keyword>
<accession>A0AAD5S2V5</accession>
<protein>
    <submittedName>
        <fullName evidence="1">Uncharacterized protein</fullName>
    </submittedName>
</protein>
<gene>
    <name evidence="1" type="ORF">HK097_003861</name>
</gene>
<name>A0AAD5S2V5_9FUNG</name>
<evidence type="ECO:0000313" key="1">
    <source>
        <dbReference type="EMBL" id="KAJ3036326.1"/>
    </source>
</evidence>
<comment type="caution">
    <text evidence="1">The sequence shown here is derived from an EMBL/GenBank/DDBJ whole genome shotgun (WGS) entry which is preliminary data.</text>
</comment>
<sequence length="106" mass="12732">VHKKRHLGLYKFYVDCGRMGDVKSLFLATRVEIKRLRTYEGCWNDVLGKHGDLEVDFNEKFDDVIERITEEPSVIDIFRRYKLEMGINPVESMKEDEKDKEYWKNK</sequence>
<feature type="non-terminal residue" evidence="1">
    <location>
        <position position="1"/>
    </location>
</feature>